<evidence type="ECO:0000259" key="6">
    <source>
        <dbReference type="PROSITE" id="PS50853"/>
    </source>
</evidence>
<dbReference type="PROSITE" id="PS50234">
    <property type="entry name" value="VWFA"/>
    <property type="match status" value="1"/>
</dbReference>
<dbReference type="InterPro" id="IPR002035">
    <property type="entry name" value="VWF_A"/>
</dbReference>
<dbReference type="SMART" id="SM00327">
    <property type="entry name" value="VWA"/>
    <property type="match status" value="1"/>
</dbReference>
<feature type="domain" description="C-type lectin" evidence="4">
    <location>
        <begin position="290"/>
        <end position="399"/>
    </location>
</feature>
<dbReference type="SUPFAM" id="SSF49265">
    <property type="entry name" value="Fibronectin type III"/>
    <property type="match status" value="2"/>
</dbReference>
<dbReference type="PROSITE" id="PS50041">
    <property type="entry name" value="C_TYPE_LECTIN_2"/>
    <property type="match status" value="2"/>
</dbReference>
<accession>A0A8W8HPN3</accession>
<dbReference type="PRINTS" id="PR00453">
    <property type="entry name" value="VWFADOMAIN"/>
</dbReference>
<dbReference type="Proteomes" id="UP000005408">
    <property type="component" value="Unassembled WGS sequence"/>
</dbReference>
<keyword evidence="3" id="KW-0812">Transmembrane</keyword>
<evidence type="ECO:0000256" key="3">
    <source>
        <dbReference type="SAM" id="Phobius"/>
    </source>
</evidence>
<dbReference type="InterPro" id="IPR003961">
    <property type="entry name" value="FN3_dom"/>
</dbReference>
<dbReference type="CDD" id="cd00063">
    <property type="entry name" value="FN3"/>
    <property type="match status" value="1"/>
</dbReference>
<comment type="subcellular location">
    <subcellularLocation>
        <location evidence="1">Secreted</location>
        <location evidence="1">Extracellular space</location>
    </subcellularLocation>
</comment>
<dbReference type="GO" id="GO:0005576">
    <property type="term" value="C:extracellular region"/>
    <property type="evidence" value="ECO:0007669"/>
    <property type="project" value="UniProtKB-SubCell"/>
</dbReference>
<evidence type="ECO:0000259" key="5">
    <source>
        <dbReference type="PROSITE" id="PS50234"/>
    </source>
</evidence>
<feature type="domain" description="VWFA" evidence="5">
    <location>
        <begin position="442"/>
        <end position="616"/>
    </location>
</feature>
<dbReference type="SMART" id="SM00034">
    <property type="entry name" value="CLECT"/>
    <property type="match status" value="2"/>
</dbReference>
<feature type="domain" description="Fibronectin type-III" evidence="6">
    <location>
        <begin position="3067"/>
        <end position="3175"/>
    </location>
</feature>
<dbReference type="InterPro" id="IPR036465">
    <property type="entry name" value="vWFA_dom_sf"/>
</dbReference>
<dbReference type="InterPro" id="IPR001304">
    <property type="entry name" value="C-type_lectin-like"/>
</dbReference>
<dbReference type="SUPFAM" id="SSF56436">
    <property type="entry name" value="C-type lectin-like"/>
    <property type="match status" value="2"/>
</dbReference>
<dbReference type="InterPro" id="IPR036116">
    <property type="entry name" value="FN3_sf"/>
</dbReference>
<evidence type="ECO:0000256" key="1">
    <source>
        <dbReference type="ARBA" id="ARBA00004239"/>
    </source>
</evidence>
<dbReference type="PANTHER" id="PTHR16897">
    <property type="entry name" value="OS10G0105400 PROTEIN"/>
    <property type="match status" value="1"/>
</dbReference>
<dbReference type="CDD" id="cd00037">
    <property type="entry name" value="CLECT"/>
    <property type="match status" value="2"/>
</dbReference>
<dbReference type="Pfam" id="PF00059">
    <property type="entry name" value="Lectin_C"/>
    <property type="match status" value="2"/>
</dbReference>
<dbReference type="InterPro" id="IPR016186">
    <property type="entry name" value="C-type_lectin-like/link_sf"/>
</dbReference>
<dbReference type="CDD" id="cd01450">
    <property type="entry name" value="vWFA_subfamily_ECM"/>
    <property type="match status" value="1"/>
</dbReference>
<dbReference type="InterPro" id="IPR018378">
    <property type="entry name" value="C-type_lectin_CS"/>
</dbReference>
<dbReference type="Gene3D" id="2.60.40.10">
    <property type="entry name" value="Immunoglobulins"/>
    <property type="match status" value="1"/>
</dbReference>
<feature type="transmembrane region" description="Helical" evidence="3">
    <location>
        <begin position="6"/>
        <end position="31"/>
    </location>
</feature>
<keyword evidence="3" id="KW-0472">Membrane</keyword>
<feature type="domain" description="C-type lectin" evidence="4">
    <location>
        <begin position="33"/>
        <end position="143"/>
    </location>
</feature>
<reference evidence="7" key="1">
    <citation type="submission" date="2022-08" db="UniProtKB">
        <authorList>
            <consortium name="EnsemblMetazoa"/>
        </authorList>
    </citation>
    <scope>IDENTIFICATION</scope>
    <source>
        <strain evidence="7">05x7-T-G4-1.051#20</strain>
    </source>
</reference>
<proteinExistence type="predicted"/>
<dbReference type="InterPro" id="IPR013783">
    <property type="entry name" value="Ig-like_fold"/>
</dbReference>
<keyword evidence="8" id="KW-1185">Reference proteome</keyword>
<dbReference type="Pfam" id="PF00092">
    <property type="entry name" value="VWA"/>
    <property type="match status" value="1"/>
</dbReference>
<evidence type="ECO:0000313" key="8">
    <source>
        <dbReference type="Proteomes" id="UP000005408"/>
    </source>
</evidence>
<dbReference type="PROSITE" id="PS00615">
    <property type="entry name" value="C_TYPE_LECTIN_1"/>
    <property type="match status" value="2"/>
</dbReference>
<dbReference type="Gene3D" id="3.40.50.410">
    <property type="entry name" value="von Willebrand factor, type A domain"/>
    <property type="match status" value="1"/>
</dbReference>
<keyword evidence="2" id="KW-1015">Disulfide bond</keyword>
<evidence type="ECO:0000313" key="7">
    <source>
        <dbReference type="EnsemblMetazoa" id="G10490.1:cds"/>
    </source>
</evidence>
<dbReference type="EnsemblMetazoa" id="G10490.1">
    <property type="protein sequence ID" value="G10490.1:cds"/>
    <property type="gene ID" value="G10490"/>
</dbReference>
<dbReference type="SUPFAM" id="SSF53300">
    <property type="entry name" value="vWA-like"/>
    <property type="match status" value="1"/>
</dbReference>
<evidence type="ECO:0000259" key="4">
    <source>
        <dbReference type="PROSITE" id="PS50041"/>
    </source>
</evidence>
<evidence type="ECO:0000256" key="2">
    <source>
        <dbReference type="ARBA" id="ARBA00023157"/>
    </source>
</evidence>
<dbReference type="PROSITE" id="PS50853">
    <property type="entry name" value="FN3"/>
    <property type="match status" value="1"/>
</dbReference>
<name>A0A8W8HPN3_MAGGI</name>
<organism evidence="7 8">
    <name type="scientific">Magallana gigas</name>
    <name type="common">Pacific oyster</name>
    <name type="synonym">Crassostrea gigas</name>
    <dbReference type="NCBI Taxonomy" id="29159"/>
    <lineage>
        <taxon>Eukaryota</taxon>
        <taxon>Metazoa</taxon>
        <taxon>Spiralia</taxon>
        <taxon>Lophotrochozoa</taxon>
        <taxon>Mollusca</taxon>
        <taxon>Bivalvia</taxon>
        <taxon>Autobranchia</taxon>
        <taxon>Pteriomorphia</taxon>
        <taxon>Ostreida</taxon>
        <taxon>Ostreoidea</taxon>
        <taxon>Ostreidae</taxon>
        <taxon>Magallana</taxon>
    </lineage>
</organism>
<dbReference type="InterPro" id="IPR016187">
    <property type="entry name" value="CTDL_fold"/>
</dbReference>
<dbReference type="PANTHER" id="PTHR16897:SF2">
    <property type="entry name" value="OS03G0226600 PROTEIN"/>
    <property type="match status" value="1"/>
</dbReference>
<keyword evidence="3" id="KW-1133">Transmembrane helix</keyword>
<protein>
    <submittedName>
        <fullName evidence="7">Uncharacterized protein</fullName>
    </submittedName>
</protein>
<sequence>MKSLRHPYGIIILAFLRVVIGVTFSCDYGWLLYRSRCYWRSVGEISGSNARGACRLRGAFLASVKDSGVQAFLQSRVMSAGDAWIGGTDERHEGTWMWLFGDDPFTYNNWNSGEPNNKNSNEDCLQFYHDKGNKWNDLPCDHKINGYICMKGEHIEYMYSAMTLDQRRNGILKCNGRACTYNEKFIFYDVKLFSKPSWWASPLDPENRCHIGIGKKVMKLSQKGTFTHQSFKLHREVNLHGIQKAFGNTETLSTTRMAARTFHIIAFGIFSFLQMTGVFCNRCESGWMYYNNRCYTMYQKFYNFNKSRTYCKIKGGALASIPDDYVQTFLQTNVMAGGDAWIGGSDGDVEGSWVWMDSEDGFNIRKWSPGEPNNNNNEDCLALLHKQGNDNWNDQGCDKTQYGFICMKPADIRPSLSSSCACSGLNCVIGSVVDQRKCTKTDILFLIDDSASVFNAGFTYAKSVAKKLVDCLTIGQNETRVALMTFGSTVSTRFNFGSHTDQATVKSAIAGTQFRGEGRTDIANALNEARNMMGSNPTDTLDIVIVLTDGKSNTAVYSASAAIHTANVYVFAMGIGNDEDSPNLQTIARNPNADYHVVSNDYFDLHAKVSKLMTGLCIGYTVPEFVTCEMEIRDSNGEKAQSPTIGSSQCLNQQDFYGKYQPEHIDTHLMISAKYTKYSPSASHSDFHFGVLTAGVEILKRTKTGLDVNIQYSPVRVTSKYEPHITKDVKLTNSVILLDSERLCLKYDAYAGGYITFESKSYHYGTTTAQRTLCYFYDDQAPRHCSDFGTCTYSPLQLAVEITNASTLFVSFPGWEDVDIAGTTSIFASGISHLEITLHEMEYSNGTLNMKHNSKIPKTVCHNCSNTVIDIPHTNDPILYGVAVEVVDIALNPRQARRFVLYDASSKIKVHKNYVLQVISASAKTNFLWQTNHGILCYNWTNRYYNDKFVHYNPLSPIATGVHNHFTGVYEQTTGKFPVTGTLNIHGITSFRYTIQKDLVDIISDQLTPNFPEENICVPISGVSDGNTITFKISANDIIGHQIEETVVHHIDSSPPEMSDAWLVRDGTKEIFVHNMKDLSAMTLQFKAFDVHSGLVSVHWSIRNEEDHSVFGNGALGVYSIANCSIELNCYCPSVGECQLMNYTLVMNSLVVNDTHIGDHHRKYVIELEVVNHAALRTTESVTILVDESAPETGVVREGSQGSSDIDYISEPNITINWDGFIDHESGIKFYRLGLSNSCLSLEELWHPSSSNFEYYDTEDLSINVLITFQKKMYSSVIAFNNAMEPSNVGCSDGFLVDITPPVISNLSVRNLKTIPSIGCINNSFWYVSEDLRRTRVTCNKTCFLNQSTPLLHALPETRMKSVPGDICVLPSLRNEYLYLGNDFLDISWNISDAESQIEDVFVGIGSSTSSVVSPDVSGYTKTHHNAFYRLRHPGLAGSSIVFLFVKAVNKASKETVMSVGPVIIDETPPLCINKPTTELANGLVVASWSTDDFEDNEQIGIIRKIYYRLVSKDSKVMTDFKEWTNRSFCSIGRYCITFPVIEIQHLDKGSGRVYEIEFHAFNNAGHVCHIRSNEFSLPSQYLPTRGTVYDVENIPSTHDENVEDIDVSLTLDSYCVYSRGIQHIESLTYEIGVGLNQESDDVISLHSVNGSFSNKGVFICENTSILQPYQKYFVLLKASSSGGSITLSSDGFVKINKNDFDHFINIYDGPGCTSTNLVSQENLVLNGTNFILSTSLPLVVGSVYTAFVDVSDDSFTINEEEDSIISKSYNSFTFMPRSHMPVFTISVSLTDLKSNVVDLFRCEEDVDVQDKFTDIGAKLLINSTLEHHISHYELSLLSCGNSMNGVCKSVITKRVGKQKHYVFTEVHNILTEGYYKILLRVCFRRKCILGRYSDGFYLESNDPEFGYFSAELDSKSEECVDIQLHFQKFHCSYPLDTFAKFYRWAIFTDGDTDGSIQLTDYKIHVNNTGEIRSCTSIPVHPHRVMRACLEGYCRSGRVSKTCTPINVLQNPNVYNKGVVYDLDARSEFFSVLDMYKYTRNIGNKLKDLHANEINYVAHFFKPGAFVVGLGKTENVWSITKSDQVPLHCENDDKCLVSKRETGGLVEISSKLPMEYNTLYYICVNITADRSMSRCSNGFIIDQDLPSKGEVYVKTKKNGFMTDKNRIDIHWHGFTDNNPFMKLGYPSSIQFFEIGIGTKRENDDVSVFESVGLTSAVSLFNLSLIGGTSYYFSIKAHDHAGNFIVGSTKPYIFDDTPPTLGDVYVGHYLNHKSYVNPSTLLVNCIGSYDYESGLEKFEIGVGSTTESADVYPLFEHHYTNTPIRVPAQETLFDGHVYHIIVRVWNFAGLYTSGFSYPYVFDSSPPDEGIVRDGPAVRQNDEDYTTESTISVHWTEFVDKHSPIDFYRIGLGSGVKLTDIHSFILIGKKREWTWTLPLIPGKRYFSTVESCNMAGLCSQSSSNGIVIDPSPPAPGSVSIGAENVKYIPQRSFLSLEWGNFADVQSGIVHYEICVGTSKLNCNIFQWKNVRLQQSTLLLNLSLPTNKDLYAVVKATNRVGLSTRQSSHSFRVDDTPPKVTKSPRFISSEEAPSIYDSSVIHVEWGFDDKESPIKMTLLSLKLQGGAHTELDNIIVKSNGTFVKSLSSKEWLKDGDSYYIAVTSCNMAELCESIKSEPVVFDGTPPIHGHVHGDGTWSNIDSALTLKWENFRDPESGIKSYFITIGKTHSDMEFSRGIVNILHGGDENSTQTGVFNITGLITNGDKIIFSIWARNNANLNGTMRRLTFIAVSNNKNNTSGNLVIEKHSCSVSYCTKECTCAILGGKCLHIRNTLGCTQTNNTYMLNNSSIRLRIFGHHSDKWTSSTRCLGIEWQSENINVLRYEWSIGIKNMPYGYGIFKTTTEQVWQDVSLQNRVVHCLPWKRQLVHEREYVAYLKTWVSETEYILAQSKPIIIDTTPPGIRRGKFIMDSDTICTHDKEFIKTKNITTCWKSVFSDAQSGVKEYRIMIGVSPGGHEISGIQSVGLATNFSWNFPDLEPGVRYYSSVEAVNFVGQSTKLTSDGITIDSSPPDAGIVFTTNFFHDDRWLKEASTISASWEGFSDFESSIDRYILSVIDADQNVIVQDLNVGFLNKYTITDLSLVHGMSYFINVRAVDKAGYSSDISRSEPITLDKTMPEGLKCNKFSEVSIVTTKLLTNEKQVIKDVFRLINSTMYKIVIDGDVDIKTQNVEIDINGNLYDVALNEHSSEISFMPQTLTSDIGVFVSSPQNQNVSVRITLYTCEILEIDDSKALVVRQISPNFLTIAANIIDKESGIRNVEMYFGTHLRGRQLKTIKATSPFTIHKVLMPISHRTTLHISVMAENNAGLGKYFYSNSIVWDHTPPKIHIENVSISYIEKNGDTLSSITIDLTLEENESEVAYCQCAFGNVVGSQNIQSWKTSRNLYSCQSTLNISHGSNVFPSVQCFNKVGLQTEVNRKSPLVVSFDSPRPVSDEVQFVVNSATVQNSVNIQRVSTSLYFHWQAFRDTSGMATYKVCIKSDNLIVYDWHSIGTHNYFSADEILLTTMKNYTVLVSGTNVGGRTSDPINGSISVVDIIPIQTGNSCVAYAEKDGKILVSWTDVFNLNFEMDPTFVVYIGSDVGFADLLHHFKTRNTDYWLSSETRLLYVVITAKYVTGSESIYRELIKVEN</sequence>
<dbReference type="Gene3D" id="3.10.100.10">
    <property type="entry name" value="Mannose-Binding Protein A, subunit A"/>
    <property type="match status" value="2"/>
</dbReference>
<feature type="transmembrane region" description="Helical" evidence="3">
    <location>
        <begin position="261"/>
        <end position="279"/>
    </location>
</feature>